<sequence>MELVVLIDREYSEPMKEALGILKIEQPDREVLVVDVEDSEYEGEGSLIGSTTYDDFISQSDGVKMHGNMPADEWNAYAVNYTSGVLN</sequence>
<dbReference type="EMBL" id="KQ243589">
    <property type="protein sequence ID" value="KNC75491.1"/>
    <property type="molecule type" value="Genomic_DNA"/>
</dbReference>
<dbReference type="AlphaFoldDB" id="A0A0L0FGA6"/>
<organism evidence="1 2">
    <name type="scientific">Sphaeroforma arctica JP610</name>
    <dbReference type="NCBI Taxonomy" id="667725"/>
    <lineage>
        <taxon>Eukaryota</taxon>
        <taxon>Ichthyosporea</taxon>
        <taxon>Ichthyophonida</taxon>
        <taxon>Sphaeroforma</taxon>
    </lineage>
</organism>
<dbReference type="Proteomes" id="UP000054560">
    <property type="component" value="Unassembled WGS sequence"/>
</dbReference>
<dbReference type="RefSeq" id="XP_014149393.1">
    <property type="nucleotide sequence ID" value="XM_014293918.1"/>
</dbReference>
<evidence type="ECO:0000313" key="1">
    <source>
        <dbReference type="EMBL" id="KNC75491.1"/>
    </source>
</evidence>
<protein>
    <submittedName>
        <fullName evidence="1">Uncharacterized protein</fullName>
    </submittedName>
</protein>
<accession>A0A0L0FGA6</accession>
<reference evidence="1 2" key="1">
    <citation type="submission" date="2011-02" db="EMBL/GenBank/DDBJ databases">
        <title>The Genome Sequence of Sphaeroforma arctica JP610.</title>
        <authorList>
            <consortium name="The Broad Institute Genome Sequencing Platform"/>
            <person name="Russ C."/>
            <person name="Cuomo C."/>
            <person name="Young S.K."/>
            <person name="Zeng Q."/>
            <person name="Gargeya S."/>
            <person name="Alvarado L."/>
            <person name="Berlin A."/>
            <person name="Chapman S.B."/>
            <person name="Chen Z."/>
            <person name="Freedman E."/>
            <person name="Gellesch M."/>
            <person name="Goldberg J."/>
            <person name="Griggs A."/>
            <person name="Gujja S."/>
            <person name="Heilman E."/>
            <person name="Heiman D."/>
            <person name="Howarth C."/>
            <person name="Mehta T."/>
            <person name="Neiman D."/>
            <person name="Pearson M."/>
            <person name="Roberts A."/>
            <person name="Saif S."/>
            <person name="Shea T."/>
            <person name="Shenoy N."/>
            <person name="Sisk P."/>
            <person name="Stolte C."/>
            <person name="Sykes S."/>
            <person name="White J."/>
            <person name="Yandava C."/>
            <person name="Burger G."/>
            <person name="Gray M.W."/>
            <person name="Holland P.W.H."/>
            <person name="King N."/>
            <person name="Lang F.B.F."/>
            <person name="Roger A.J."/>
            <person name="Ruiz-Trillo I."/>
            <person name="Haas B."/>
            <person name="Nusbaum C."/>
            <person name="Birren B."/>
        </authorList>
    </citation>
    <scope>NUCLEOTIDE SEQUENCE [LARGE SCALE GENOMIC DNA]</scope>
    <source>
        <strain evidence="1 2">JP610</strain>
    </source>
</reference>
<evidence type="ECO:0000313" key="2">
    <source>
        <dbReference type="Proteomes" id="UP000054560"/>
    </source>
</evidence>
<name>A0A0L0FGA6_9EUKA</name>
<gene>
    <name evidence="1" type="ORF">SARC_11985</name>
</gene>
<keyword evidence="2" id="KW-1185">Reference proteome</keyword>
<dbReference type="GeneID" id="25912489"/>
<proteinExistence type="predicted"/>